<feature type="transmembrane region" description="Helical" evidence="1">
    <location>
        <begin position="27"/>
        <end position="50"/>
    </location>
</feature>
<accession>A0A101M089</accession>
<keyword evidence="1" id="KW-0812">Transmembrane</keyword>
<gene>
    <name evidence="2" type="ORF">ABT39_MTgene4649</name>
</gene>
<keyword evidence="2" id="KW-0496">Mitochondrion</keyword>
<proteinExistence type="predicted"/>
<dbReference type="EMBL" id="LKAM01000005">
    <property type="protein sequence ID" value="KUM48634.1"/>
    <property type="molecule type" value="Genomic_DNA"/>
</dbReference>
<reference evidence="2" key="1">
    <citation type="journal article" date="2015" name="Genome Biol. Evol.">
        <title>Organellar Genomes of White Spruce (Picea glauca): Assembly and Annotation.</title>
        <authorList>
            <person name="Jackman S.D."/>
            <person name="Warren R.L."/>
            <person name="Gibb E.A."/>
            <person name="Vandervalk B.P."/>
            <person name="Mohamadi H."/>
            <person name="Chu J."/>
            <person name="Raymond A."/>
            <person name="Pleasance S."/>
            <person name="Coope R."/>
            <person name="Wildung M.R."/>
            <person name="Ritland C.E."/>
            <person name="Bousquet J."/>
            <person name="Jones S.J."/>
            <person name="Bohlmann J."/>
            <person name="Birol I."/>
        </authorList>
    </citation>
    <scope>NUCLEOTIDE SEQUENCE [LARGE SCALE GENOMIC DNA]</scope>
    <source>
        <tissue evidence="2">Flushing bud</tissue>
    </source>
</reference>
<evidence type="ECO:0000256" key="1">
    <source>
        <dbReference type="SAM" id="Phobius"/>
    </source>
</evidence>
<name>A0A101M089_PICGL</name>
<sequence>MSVYTKRHSAIILVKGTFPLLNHLGDISLISLTFILYIAFLQTMGLRGLLH</sequence>
<protein>
    <submittedName>
        <fullName evidence="2">Uncharacterized protein</fullName>
    </submittedName>
</protein>
<comment type="caution">
    <text evidence="2">The sequence shown here is derived from an EMBL/GenBank/DDBJ whole genome shotgun (WGS) entry which is preliminary data.</text>
</comment>
<evidence type="ECO:0000313" key="2">
    <source>
        <dbReference type="EMBL" id="KUM48634.1"/>
    </source>
</evidence>
<geneLocation type="mitochondrion" evidence="2"/>
<keyword evidence="1" id="KW-1133">Transmembrane helix</keyword>
<dbReference type="AlphaFoldDB" id="A0A101M089"/>
<keyword evidence="1" id="KW-0472">Membrane</keyword>
<organism evidence="2">
    <name type="scientific">Picea glauca</name>
    <name type="common">White spruce</name>
    <name type="synonym">Pinus glauca</name>
    <dbReference type="NCBI Taxonomy" id="3330"/>
    <lineage>
        <taxon>Eukaryota</taxon>
        <taxon>Viridiplantae</taxon>
        <taxon>Streptophyta</taxon>
        <taxon>Embryophyta</taxon>
        <taxon>Tracheophyta</taxon>
        <taxon>Spermatophyta</taxon>
        <taxon>Pinopsida</taxon>
        <taxon>Pinidae</taxon>
        <taxon>Conifers I</taxon>
        <taxon>Pinales</taxon>
        <taxon>Pinaceae</taxon>
        <taxon>Picea</taxon>
    </lineage>
</organism>